<evidence type="ECO:0000259" key="14">
    <source>
        <dbReference type="Pfam" id="PF00487"/>
    </source>
</evidence>
<proteinExistence type="inferred from homology"/>
<evidence type="ECO:0000256" key="10">
    <source>
        <dbReference type="ARBA" id="ARBA00023136"/>
    </source>
</evidence>
<dbReference type="PANTHER" id="PTHR11351:SF92">
    <property type="entry name" value="ACYL-COA DESATURASE 2-LIKE PROTEIN"/>
    <property type="match status" value="1"/>
</dbReference>
<feature type="transmembrane region" description="Helical" evidence="13">
    <location>
        <begin position="109"/>
        <end position="128"/>
    </location>
</feature>
<dbReference type="GO" id="GO:0004768">
    <property type="term" value="F:stearoyl-CoA 9-desaturase activity"/>
    <property type="evidence" value="ECO:0007669"/>
    <property type="project" value="TreeGrafter"/>
</dbReference>
<sequence>MIHVDFVNPTFQDENLDKNVTCPQPKMTLPKTNGYPVAQEVKTYKSREEQVKEMKARGDYIGLLPAEIGTDYSFKRKIVWPNAIGFAALHLVALYGFWVLIFDAKVWTVVWTLFVAWSSGIGVTTGAHRLFCHRSYKATFATRLMLILFHTLAGQNCLYIWVRDHRQHHKYSDTDADPHNAHRGFFFSHVGWLMSRKHPAVISKGKAIDMSDLEADWLVMFQKEHYKTLYLIFAILLPSVVPVYYWNETWWNAFFTAYLFRSVLVLNCTWSVNSAAHLWGNQPFDKYMMPVESGFVSMVSVGEGWHNYHHAFPWDYRAAEFGSKYSISTLVIDALASCGFAYDLRTTPYHMVQKRAERTGDGSHPIYGRLAEKLETTGKLDDSDIAELLKTKETGSVRRLVTAQG</sequence>
<evidence type="ECO:0000256" key="12">
    <source>
        <dbReference type="RuleBase" id="RU000581"/>
    </source>
</evidence>
<keyword evidence="16" id="KW-1185">Reference proteome</keyword>
<organism evidence="15 16">
    <name type="scientific">Ceutorhynchus assimilis</name>
    <name type="common">cabbage seed weevil</name>
    <dbReference type="NCBI Taxonomy" id="467358"/>
    <lineage>
        <taxon>Eukaryota</taxon>
        <taxon>Metazoa</taxon>
        <taxon>Ecdysozoa</taxon>
        <taxon>Arthropoda</taxon>
        <taxon>Hexapoda</taxon>
        <taxon>Insecta</taxon>
        <taxon>Pterygota</taxon>
        <taxon>Neoptera</taxon>
        <taxon>Endopterygota</taxon>
        <taxon>Coleoptera</taxon>
        <taxon>Polyphaga</taxon>
        <taxon>Cucujiformia</taxon>
        <taxon>Curculionidae</taxon>
        <taxon>Ceutorhynchinae</taxon>
        <taxon>Ceutorhynchus</taxon>
    </lineage>
</organism>
<comment type="domain">
    <text evidence="12">The histidine box domains are involved in binding the catalytic metal ions.</text>
</comment>
<comment type="cofactor">
    <cofactor evidence="12">
        <name>Fe(2+)</name>
        <dbReference type="ChEBI" id="CHEBI:29033"/>
    </cofactor>
</comment>
<feature type="transmembrane region" description="Helical" evidence="13">
    <location>
        <begin position="140"/>
        <end position="162"/>
    </location>
</feature>
<keyword evidence="7 12" id="KW-0560">Oxidoreductase</keyword>
<evidence type="ECO:0000313" key="16">
    <source>
        <dbReference type="Proteomes" id="UP001152799"/>
    </source>
</evidence>
<keyword evidence="5" id="KW-0276">Fatty acid metabolism</keyword>
<comment type="subcellular location">
    <subcellularLocation>
        <location evidence="1">Membrane</location>
        <topology evidence="1">Multi-pass membrane protein</topology>
    </subcellularLocation>
</comment>
<feature type="transmembrane region" description="Helical" evidence="13">
    <location>
        <begin position="83"/>
        <end position="102"/>
    </location>
</feature>
<evidence type="ECO:0000256" key="4">
    <source>
        <dbReference type="ARBA" id="ARBA00022692"/>
    </source>
</evidence>
<feature type="transmembrane region" description="Helical" evidence="13">
    <location>
        <begin position="228"/>
        <end position="246"/>
    </location>
</feature>
<keyword evidence="10 13" id="KW-0472">Membrane</keyword>
<comment type="similarity">
    <text evidence="2 12">Belongs to the fatty acid desaturase type 1 family.</text>
</comment>
<evidence type="ECO:0000256" key="8">
    <source>
        <dbReference type="ARBA" id="ARBA00023004"/>
    </source>
</evidence>
<dbReference type="Proteomes" id="UP001152799">
    <property type="component" value="Chromosome 8"/>
</dbReference>
<keyword evidence="6 13" id="KW-1133">Transmembrane helix</keyword>
<accession>A0A9N9MWP5</accession>
<evidence type="ECO:0000313" key="15">
    <source>
        <dbReference type="EMBL" id="CAG9773020.1"/>
    </source>
</evidence>
<dbReference type="InterPro" id="IPR005804">
    <property type="entry name" value="FA_desaturase_dom"/>
</dbReference>
<keyword evidence="9" id="KW-0443">Lipid metabolism</keyword>
<evidence type="ECO:0000256" key="11">
    <source>
        <dbReference type="ARBA" id="ARBA00023160"/>
    </source>
</evidence>
<evidence type="ECO:0000256" key="5">
    <source>
        <dbReference type="ARBA" id="ARBA00022832"/>
    </source>
</evidence>
<keyword evidence="3 12" id="KW-0444">Lipid biosynthesis</keyword>
<keyword evidence="11 12" id="KW-0275">Fatty acid biosynthesis</keyword>
<dbReference type="PRINTS" id="PR00075">
    <property type="entry name" value="FACDDSATRASE"/>
</dbReference>
<dbReference type="PANTHER" id="PTHR11351">
    <property type="entry name" value="ACYL-COA DESATURASE"/>
    <property type="match status" value="1"/>
</dbReference>
<dbReference type="GO" id="GO:0005789">
    <property type="term" value="C:endoplasmic reticulum membrane"/>
    <property type="evidence" value="ECO:0007669"/>
    <property type="project" value="TreeGrafter"/>
</dbReference>
<feature type="domain" description="Fatty acid desaturase" evidence="14">
    <location>
        <begin position="106"/>
        <end position="313"/>
    </location>
</feature>
<keyword evidence="4 12" id="KW-0812">Transmembrane</keyword>
<evidence type="ECO:0000256" key="3">
    <source>
        <dbReference type="ARBA" id="ARBA00022516"/>
    </source>
</evidence>
<evidence type="ECO:0000256" key="6">
    <source>
        <dbReference type="ARBA" id="ARBA00022989"/>
    </source>
</evidence>
<dbReference type="AlphaFoldDB" id="A0A9N9MWP5"/>
<name>A0A9N9MWP5_9CUCU</name>
<dbReference type="Pfam" id="PF00487">
    <property type="entry name" value="FA_desaturase"/>
    <property type="match status" value="1"/>
</dbReference>
<evidence type="ECO:0000256" key="2">
    <source>
        <dbReference type="ARBA" id="ARBA00009295"/>
    </source>
</evidence>
<dbReference type="OrthoDB" id="10260134at2759"/>
<dbReference type="CDD" id="cd03505">
    <property type="entry name" value="Delta9-FADS-like"/>
    <property type="match status" value="1"/>
</dbReference>
<evidence type="ECO:0000256" key="7">
    <source>
        <dbReference type="ARBA" id="ARBA00023002"/>
    </source>
</evidence>
<reference evidence="15" key="1">
    <citation type="submission" date="2022-01" db="EMBL/GenBank/DDBJ databases">
        <authorList>
            <person name="King R."/>
        </authorList>
    </citation>
    <scope>NUCLEOTIDE SEQUENCE</scope>
</reference>
<protein>
    <recommendedName>
        <fullName evidence="14">Fatty acid desaturase domain-containing protein</fullName>
    </recommendedName>
</protein>
<evidence type="ECO:0000256" key="1">
    <source>
        <dbReference type="ARBA" id="ARBA00004141"/>
    </source>
</evidence>
<evidence type="ECO:0000256" key="9">
    <source>
        <dbReference type="ARBA" id="ARBA00023098"/>
    </source>
</evidence>
<dbReference type="InterPro" id="IPR015876">
    <property type="entry name" value="Acyl-CoA_DS"/>
</dbReference>
<evidence type="ECO:0000256" key="13">
    <source>
        <dbReference type="SAM" id="Phobius"/>
    </source>
</evidence>
<dbReference type="GO" id="GO:0005506">
    <property type="term" value="F:iron ion binding"/>
    <property type="evidence" value="ECO:0007669"/>
    <property type="project" value="TreeGrafter"/>
</dbReference>
<dbReference type="GO" id="GO:0006636">
    <property type="term" value="P:unsaturated fatty acid biosynthetic process"/>
    <property type="evidence" value="ECO:0007669"/>
    <property type="project" value="TreeGrafter"/>
</dbReference>
<keyword evidence="8" id="KW-0408">Iron</keyword>
<gene>
    <name evidence="15" type="ORF">CEUTPL_LOCUS13421</name>
</gene>
<dbReference type="EMBL" id="OU892284">
    <property type="protein sequence ID" value="CAG9773020.1"/>
    <property type="molecule type" value="Genomic_DNA"/>
</dbReference>